<proteinExistence type="predicted"/>
<keyword evidence="2" id="KW-1185">Reference proteome</keyword>
<evidence type="ECO:0000313" key="1">
    <source>
        <dbReference type="EMBL" id="MDX8047613.1"/>
    </source>
</evidence>
<keyword evidence="1" id="KW-0240">DNA-directed RNA polymerase</keyword>
<accession>A0ACC6M9R0</accession>
<keyword evidence="1" id="KW-0804">Transcription</keyword>
<dbReference type="EMBL" id="JAWZSR010000017">
    <property type="protein sequence ID" value="MDX8047613.1"/>
    <property type="molecule type" value="Genomic_DNA"/>
</dbReference>
<name>A0ACC6M9R0_9BACI</name>
<gene>
    <name evidence="1" type="ORF">SH601_16755</name>
</gene>
<evidence type="ECO:0000313" key="2">
    <source>
        <dbReference type="Proteomes" id="UP001277972"/>
    </source>
</evidence>
<organism evidence="1 2">
    <name type="scientific">Gracilibacillus pellucidus</name>
    <dbReference type="NCBI Taxonomy" id="3095368"/>
    <lineage>
        <taxon>Bacteria</taxon>
        <taxon>Bacillati</taxon>
        <taxon>Bacillota</taxon>
        <taxon>Bacilli</taxon>
        <taxon>Bacillales</taxon>
        <taxon>Bacillaceae</taxon>
        <taxon>Gracilibacillus</taxon>
    </lineage>
</organism>
<dbReference type="Proteomes" id="UP001277972">
    <property type="component" value="Unassembled WGS sequence"/>
</dbReference>
<reference evidence="1" key="1">
    <citation type="submission" date="2023-11" db="EMBL/GenBank/DDBJ databases">
        <title>Gracilibacillus pellucida a moderately halophilic bacterium isolated from saline soil in Xinjiang province.</title>
        <authorList>
            <person name="Zhang Z."/>
            <person name="Tan F."/>
            <person name="Wang Y."/>
            <person name="Xia M."/>
        </authorList>
    </citation>
    <scope>NUCLEOTIDE SEQUENCE</scope>
    <source>
        <strain evidence="1">S3-1-1</strain>
    </source>
</reference>
<comment type="caution">
    <text evidence="1">The sequence shown here is derived from an EMBL/GenBank/DDBJ whole genome shotgun (WGS) entry which is preliminary data.</text>
</comment>
<sequence>MAEERKTKHTTKEEQAKKETRADNQEGKPKKYVRRLIPVWAKVLIVVVLSLFALMLGLIIGFSVLGDGDALDVLRLETWQHIWDFIDGK</sequence>
<protein>
    <submittedName>
        <fullName evidence="1">DNA-directed RNA polymerase subunit beta</fullName>
    </submittedName>
</protein>